<dbReference type="PANTHER" id="PTHR12349:SF2">
    <property type="entry name" value="PALMITOYLTRANSFERASE ZDHHC8"/>
    <property type="match status" value="1"/>
</dbReference>
<comment type="caution">
    <text evidence="2">The sequence shown here is derived from an EMBL/GenBank/DDBJ whole genome shotgun (WGS) entry which is preliminary data.</text>
</comment>
<gene>
    <name evidence="2" type="ORF">EEDITHA_LOCUS11307</name>
</gene>
<dbReference type="AlphaFoldDB" id="A0AAU9UDS4"/>
<organism evidence="2 3">
    <name type="scientific">Euphydryas editha</name>
    <name type="common">Edith's checkerspot</name>
    <dbReference type="NCBI Taxonomy" id="104508"/>
    <lineage>
        <taxon>Eukaryota</taxon>
        <taxon>Metazoa</taxon>
        <taxon>Ecdysozoa</taxon>
        <taxon>Arthropoda</taxon>
        <taxon>Hexapoda</taxon>
        <taxon>Insecta</taxon>
        <taxon>Pterygota</taxon>
        <taxon>Neoptera</taxon>
        <taxon>Endopterygota</taxon>
        <taxon>Lepidoptera</taxon>
        <taxon>Glossata</taxon>
        <taxon>Ditrysia</taxon>
        <taxon>Papilionoidea</taxon>
        <taxon>Nymphalidae</taxon>
        <taxon>Nymphalinae</taxon>
        <taxon>Euphydryas</taxon>
    </lineage>
</organism>
<keyword evidence="1" id="KW-0812">Transmembrane</keyword>
<evidence type="ECO:0000313" key="2">
    <source>
        <dbReference type="EMBL" id="CAH2095910.1"/>
    </source>
</evidence>
<feature type="transmembrane region" description="Helical" evidence="1">
    <location>
        <begin position="42"/>
        <end position="62"/>
    </location>
</feature>
<accession>A0AAU9UDS4</accession>
<sequence length="92" mass="10590">MPKCDLKTRYIPATFAWTLLLGTTSLFFYFPCQYYLHKHPWIPAYQGVITFFVLANFTLATFMDPGVIPKDVLGKEHLLDYALIIISNDKLA</sequence>
<name>A0AAU9UDS4_EUPED</name>
<dbReference type="PANTHER" id="PTHR12349">
    <property type="entry name" value="ANKYRIN REPEAT AND LEM DOMAIN-CONTAINING PROTEIN 2"/>
    <property type="match status" value="1"/>
</dbReference>
<proteinExistence type="predicted"/>
<keyword evidence="1" id="KW-0472">Membrane</keyword>
<reference evidence="2" key="1">
    <citation type="submission" date="2022-03" db="EMBL/GenBank/DDBJ databases">
        <authorList>
            <person name="Tunstrom K."/>
        </authorList>
    </citation>
    <scope>NUCLEOTIDE SEQUENCE</scope>
</reference>
<feature type="transmembrane region" description="Helical" evidence="1">
    <location>
        <begin position="12"/>
        <end position="30"/>
    </location>
</feature>
<dbReference type="Proteomes" id="UP001153954">
    <property type="component" value="Unassembled WGS sequence"/>
</dbReference>
<evidence type="ECO:0000313" key="3">
    <source>
        <dbReference type="Proteomes" id="UP001153954"/>
    </source>
</evidence>
<protein>
    <submittedName>
        <fullName evidence="2">Uncharacterized protein</fullName>
    </submittedName>
</protein>
<keyword evidence="3" id="KW-1185">Reference proteome</keyword>
<keyword evidence="1" id="KW-1133">Transmembrane helix</keyword>
<dbReference type="EMBL" id="CAKOGL010000016">
    <property type="protein sequence ID" value="CAH2095910.1"/>
    <property type="molecule type" value="Genomic_DNA"/>
</dbReference>
<dbReference type="GO" id="GO:0016409">
    <property type="term" value="F:palmitoyltransferase activity"/>
    <property type="evidence" value="ECO:0007669"/>
    <property type="project" value="TreeGrafter"/>
</dbReference>
<evidence type="ECO:0000256" key="1">
    <source>
        <dbReference type="SAM" id="Phobius"/>
    </source>
</evidence>